<dbReference type="PROSITE" id="PS50994">
    <property type="entry name" value="INTEGRASE"/>
    <property type="match status" value="1"/>
</dbReference>
<accession>A0AAE0PV69</accession>
<dbReference type="PANTHER" id="PTHR45913:SF21">
    <property type="entry name" value="DUF4371 DOMAIN-CONTAINING PROTEIN"/>
    <property type="match status" value="1"/>
</dbReference>
<comment type="caution">
    <text evidence="2">The sequence shown here is derived from an EMBL/GenBank/DDBJ whole genome shotgun (WGS) entry which is preliminary data.</text>
</comment>
<dbReference type="Proteomes" id="UP001274896">
    <property type="component" value="Unassembled WGS sequence"/>
</dbReference>
<dbReference type="SUPFAM" id="SSF53098">
    <property type="entry name" value="Ribonuclease H-like"/>
    <property type="match status" value="1"/>
</dbReference>
<dbReference type="GO" id="GO:0003676">
    <property type="term" value="F:nucleic acid binding"/>
    <property type="evidence" value="ECO:0007669"/>
    <property type="project" value="InterPro"/>
</dbReference>
<dbReference type="InterPro" id="IPR036397">
    <property type="entry name" value="RNaseH_sf"/>
</dbReference>
<evidence type="ECO:0000313" key="2">
    <source>
        <dbReference type="EMBL" id="KAK3508687.1"/>
    </source>
</evidence>
<dbReference type="InterPro" id="IPR012337">
    <property type="entry name" value="RNaseH-like_sf"/>
</dbReference>
<dbReference type="Gene3D" id="3.30.420.10">
    <property type="entry name" value="Ribonuclease H-like superfamily/Ribonuclease H"/>
    <property type="match status" value="1"/>
</dbReference>
<proteinExistence type="predicted"/>
<dbReference type="PANTHER" id="PTHR45913">
    <property type="entry name" value="EPM2A-INTERACTING PROTEIN 1"/>
    <property type="match status" value="1"/>
</dbReference>
<sequence>MAADVRRYVQGCKECAMAKTPRQLPSGKLLPLPVPNRPWSHLGVDFITDLPNSRTHTCIFVIVDRFSKACRLLPLKGPPTAMEAAELLFNQVFRYFGIPENIVSDRGPQFVSRVWRAFFTCLCVAVNLSSGYHPQTNGQTERKIQEISRYLRTFCHGHQDLWSQCLGWTEYAQNSLRQPSTGLTPFQASVATSKRHNVERHFTTCHKSYHANYPPGNALRAEKTRELKAALDEKNGTDLISTLSDVQLGASTMARRVSAMSGNLADQLDRDLAKCRWFSIQCDESVDSSSTAQLLVFIRMVFEDFSTREELLTLLPLKTTTRGVDIYNTVKEFFVQKKVPLEKLVAVTTDGDPAMIGRQTGFIAHCKADPDFPKFLHYHCIIHQQALCAKVIGFGHVMTPVVKIINNIRSKAKQHRIFKVLLEEMSAEYGDLLLHTEIRWLSRGRVLHRFLSLLGEIKEFMQSKGEDVSLLKDTEWTLDLAFLTDITGRLNHLNCELQGKDPNLF</sequence>
<dbReference type="EMBL" id="JAUCMX010000027">
    <property type="protein sequence ID" value="KAK3508687.1"/>
    <property type="molecule type" value="Genomic_DNA"/>
</dbReference>
<dbReference type="Pfam" id="PF00665">
    <property type="entry name" value="rve"/>
    <property type="match status" value="1"/>
</dbReference>
<gene>
    <name evidence="2" type="ORF">QTP70_004201</name>
</gene>
<keyword evidence="3" id="KW-1185">Reference proteome</keyword>
<dbReference type="InterPro" id="IPR001584">
    <property type="entry name" value="Integrase_cat-core"/>
</dbReference>
<feature type="domain" description="Integrase catalytic" evidence="1">
    <location>
        <begin position="34"/>
        <end position="193"/>
    </location>
</feature>
<reference evidence="2" key="1">
    <citation type="submission" date="2023-06" db="EMBL/GenBank/DDBJ databases">
        <title>Male Hemibagrus guttatus genome.</title>
        <authorList>
            <person name="Bian C."/>
        </authorList>
    </citation>
    <scope>NUCLEOTIDE SEQUENCE</scope>
    <source>
        <strain evidence="2">Male_cb2023</strain>
        <tissue evidence="2">Muscle</tissue>
    </source>
</reference>
<organism evidence="2 3">
    <name type="scientific">Hemibagrus guttatus</name>
    <dbReference type="NCBI Taxonomy" id="175788"/>
    <lineage>
        <taxon>Eukaryota</taxon>
        <taxon>Metazoa</taxon>
        <taxon>Chordata</taxon>
        <taxon>Craniata</taxon>
        <taxon>Vertebrata</taxon>
        <taxon>Euteleostomi</taxon>
        <taxon>Actinopterygii</taxon>
        <taxon>Neopterygii</taxon>
        <taxon>Teleostei</taxon>
        <taxon>Ostariophysi</taxon>
        <taxon>Siluriformes</taxon>
        <taxon>Bagridae</taxon>
        <taxon>Hemibagrus</taxon>
    </lineage>
</organism>
<evidence type="ECO:0000259" key="1">
    <source>
        <dbReference type="PROSITE" id="PS50994"/>
    </source>
</evidence>
<evidence type="ECO:0000313" key="3">
    <source>
        <dbReference type="Proteomes" id="UP001274896"/>
    </source>
</evidence>
<dbReference type="AlphaFoldDB" id="A0AAE0PV69"/>
<protein>
    <recommendedName>
        <fullName evidence="1">Integrase catalytic domain-containing protein</fullName>
    </recommendedName>
</protein>
<dbReference type="GO" id="GO:0015074">
    <property type="term" value="P:DNA integration"/>
    <property type="evidence" value="ECO:0007669"/>
    <property type="project" value="InterPro"/>
</dbReference>
<name>A0AAE0PV69_9TELE</name>